<feature type="domain" description="Vps16 C-terminal" evidence="4">
    <location>
        <begin position="510"/>
        <end position="605"/>
    </location>
</feature>
<evidence type="ECO:0000259" key="5">
    <source>
        <dbReference type="Pfam" id="PF04841"/>
    </source>
</evidence>
<dbReference type="InterPro" id="IPR016534">
    <property type="entry name" value="VPS16"/>
</dbReference>
<reference evidence="6" key="1">
    <citation type="submission" date="2022-10" db="EMBL/GenBank/DDBJ databases">
        <title>Novel sulphate-reducing endosymbionts in the free-living metamonad Anaeramoeba.</title>
        <authorList>
            <person name="Jerlstrom-Hultqvist J."/>
            <person name="Cepicka I."/>
            <person name="Gallot-Lavallee L."/>
            <person name="Salas-Leiva D."/>
            <person name="Curtis B.A."/>
            <person name="Zahonova K."/>
            <person name="Pipaliya S."/>
            <person name="Dacks J."/>
            <person name="Roger A.J."/>
        </authorList>
    </citation>
    <scope>NUCLEOTIDE SEQUENCE</scope>
    <source>
        <strain evidence="6">BMAN</strain>
    </source>
</reference>
<dbReference type="InterPro" id="IPR011047">
    <property type="entry name" value="Quinoprotein_ADH-like_sf"/>
</dbReference>
<name>A0A9Q0LKP9_ANAIG</name>
<dbReference type="InterPro" id="IPR006925">
    <property type="entry name" value="Vps16_C"/>
</dbReference>
<keyword evidence="7" id="KW-1185">Reference proteome</keyword>
<comment type="similarity">
    <text evidence="1 2">Belongs to the VPS16 family.</text>
</comment>
<dbReference type="Proteomes" id="UP001149090">
    <property type="component" value="Unassembled WGS sequence"/>
</dbReference>
<dbReference type="PIRSF" id="PIRSF007949">
    <property type="entry name" value="VPS16"/>
    <property type="match status" value="1"/>
</dbReference>
<dbReference type="EMBL" id="JAPDFW010000066">
    <property type="protein sequence ID" value="KAJ5075261.1"/>
    <property type="molecule type" value="Genomic_DNA"/>
</dbReference>
<evidence type="ECO:0000313" key="6">
    <source>
        <dbReference type="EMBL" id="KAJ5075261.1"/>
    </source>
</evidence>
<dbReference type="GO" id="GO:0003779">
    <property type="term" value="F:actin binding"/>
    <property type="evidence" value="ECO:0007669"/>
    <property type="project" value="TreeGrafter"/>
</dbReference>
<feature type="domain" description="Vps16 C-terminal" evidence="4">
    <location>
        <begin position="725"/>
        <end position="898"/>
    </location>
</feature>
<organism evidence="6 7">
    <name type="scientific">Anaeramoeba ignava</name>
    <name type="common">Anaerobic marine amoeba</name>
    <dbReference type="NCBI Taxonomy" id="1746090"/>
    <lineage>
        <taxon>Eukaryota</taxon>
        <taxon>Metamonada</taxon>
        <taxon>Anaeramoebidae</taxon>
        <taxon>Anaeramoeba</taxon>
    </lineage>
</organism>
<dbReference type="AlphaFoldDB" id="A0A9Q0LKP9"/>
<dbReference type="InterPro" id="IPR006926">
    <property type="entry name" value="Vps16_N"/>
</dbReference>
<feature type="region of interest" description="Disordered" evidence="3">
    <location>
        <begin position="671"/>
        <end position="694"/>
    </location>
</feature>
<evidence type="ECO:0000256" key="3">
    <source>
        <dbReference type="SAM" id="MobiDB-lite"/>
    </source>
</evidence>
<dbReference type="GO" id="GO:0006886">
    <property type="term" value="P:intracellular protein transport"/>
    <property type="evidence" value="ECO:0007669"/>
    <property type="project" value="InterPro"/>
</dbReference>
<dbReference type="GO" id="GO:0030897">
    <property type="term" value="C:HOPS complex"/>
    <property type="evidence" value="ECO:0007669"/>
    <property type="project" value="TreeGrafter"/>
</dbReference>
<feature type="domain" description="Vps16 N-terminal" evidence="5">
    <location>
        <begin position="5"/>
        <end position="416"/>
    </location>
</feature>
<evidence type="ECO:0000313" key="7">
    <source>
        <dbReference type="Proteomes" id="UP001149090"/>
    </source>
</evidence>
<comment type="caution">
    <text evidence="6">The sequence shown here is derived from an EMBL/GenBank/DDBJ whole genome shotgun (WGS) entry which is preliminary data.</text>
</comment>
<sequence>MSLISTEWTILSNHFYRQQELYKLDWDVKLEDYILSGGQYGGALALARDETQFVKAQTSMLKSKVFIYTSAGKLIGQIDWMEKSRILSMGWTDNGRLAIATEDGAVDFYSVLGKHVWTFNLPKAFMEEGILFVDLLSNGLIAMTKTFRLFATNEFGELTTPLFNEYKMPKIRQGPKCRMGIEAKFANSRNVEVWLGLSDGNIAVIDSNGYEERDVGMTEREHVVKMALSSNGKMVCLVSNKGRFVVYTSDLGNFYLDFQSHATRAPTQMLWCSSDSILSYWQNVDLLLMIGPTGESVQFDYDGKIYLVPEPDGARVVSATKCDFISVVPSPLTDIFKIGSASDASILFDAIQNFETKSAKVDEIIRSISQRGKLSEAIKMCIKAAAHEFRPDLQRKLLRTACFAKSYLDFFDHDSYADKCKIIRVLNNIRTYTIGIPITYPQYKLLGIEGLIERLLDHNQHLLAFSICKSLKMNTDQVLLRWAAEKIRTNEQKDKILQAILDKIGMESSISYSRIAAVALSEGKESLAMELLNYEFKVAHQVPLFLRMNNIDFALQKAIQSGQTDFIYLVIFHLIDSRRPINESLMYISKFPLSRNLLVAYWKSSYAFHDKLKILYQISRLDHEASLLCVLESSKHFLIQECRISAQNENSAENPENIDNSLAIGNMKTRPRHTSDLSTQISNNLLDSKNDPREDIKKNSLDLNGFIEDQNDPSEFNYSTNETFFQKKLQTLRIAALSFQQSHDSFMTKMVQDNIDILQLQKKYESDYRGQFIGLTITQTIDKVVTNKDLKEAEKLYKKFVVPQKKFWWIVIRALARARHFSLLLEFSKKKSPIGYEPFVQVCVQNFAPQEAEQFVDKISDLYLRGRYFARLGRFEKAREIAAQSKNQELSEFISELESKSQGNDGDW</sequence>
<evidence type="ECO:0000256" key="1">
    <source>
        <dbReference type="ARBA" id="ARBA00009250"/>
    </source>
</evidence>
<dbReference type="GO" id="GO:0042144">
    <property type="term" value="P:vacuole fusion, non-autophagic"/>
    <property type="evidence" value="ECO:0007669"/>
    <property type="project" value="TreeGrafter"/>
</dbReference>
<protein>
    <submittedName>
        <fullName evidence="6">Vacuolar protein sorting vps16</fullName>
    </submittedName>
</protein>
<feature type="compositionally biased region" description="Polar residues" evidence="3">
    <location>
        <begin position="676"/>
        <end position="687"/>
    </location>
</feature>
<proteinExistence type="inferred from homology"/>
<accession>A0A9Q0LKP9</accession>
<dbReference type="PANTHER" id="PTHR12811">
    <property type="entry name" value="VACUOLAR PROTEIN SORTING VPS16"/>
    <property type="match status" value="1"/>
</dbReference>
<dbReference type="Gene3D" id="1.10.150.780">
    <property type="entry name" value="Vps16, C-terminal region"/>
    <property type="match status" value="1"/>
</dbReference>
<dbReference type="GO" id="GO:0005768">
    <property type="term" value="C:endosome"/>
    <property type="evidence" value="ECO:0007669"/>
    <property type="project" value="TreeGrafter"/>
</dbReference>
<evidence type="ECO:0000256" key="2">
    <source>
        <dbReference type="PIRNR" id="PIRNR007949"/>
    </source>
</evidence>
<dbReference type="OMA" id="NNQHFAM"/>
<dbReference type="SUPFAM" id="SSF50998">
    <property type="entry name" value="Quinoprotein alcohol dehydrogenase-like"/>
    <property type="match status" value="1"/>
</dbReference>
<dbReference type="PANTHER" id="PTHR12811:SF0">
    <property type="entry name" value="VACUOLAR PROTEIN SORTING-ASSOCIATED PROTEIN 16 HOMOLOG"/>
    <property type="match status" value="1"/>
</dbReference>
<dbReference type="Pfam" id="PF04840">
    <property type="entry name" value="Vps16_C"/>
    <property type="match status" value="2"/>
</dbReference>
<dbReference type="InterPro" id="IPR038132">
    <property type="entry name" value="Vps16_C_sf"/>
</dbReference>
<dbReference type="OrthoDB" id="1792at2759"/>
<dbReference type="GO" id="GO:0005765">
    <property type="term" value="C:lysosomal membrane"/>
    <property type="evidence" value="ECO:0007669"/>
    <property type="project" value="TreeGrafter"/>
</dbReference>
<dbReference type="Pfam" id="PF04841">
    <property type="entry name" value="Vps16_N"/>
    <property type="match status" value="1"/>
</dbReference>
<gene>
    <name evidence="6" type="ORF">M0811_07614</name>
</gene>
<dbReference type="GO" id="GO:0016197">
    <property type="term" value="P:endosomal transport"/>
    <property type="evidence" value="ECO:0007669"/>
    <property type="project" value="TreeGrafter"/>
</dbReference>
<evidence type="ECO:0000259" key="4">
    <source>
        <dbReference type="Pfam" id="PF04840"/>
    </source>
</evidence>